<evidence type="ECO:0000313" key="3">
    <source>
        <dbReference type="Proteomes" id="UP000826234"/>
    </source>
</evidence>
<feature type="transmembrane region" description="Helical" evidence="1">
    <location>
        <begin position="16"/>
        <end position="36"/>
    </location>
</feature>
<proteinExistence type="predicted"/>
<dbReference type="Proteomes" id="UP000826234">
    <property type="component" value="Unassembled WGS sequence"/>
</dbReference>
<keyword evidence="3" id="KW-1185">Reference proteome</keyword>
<evidence type="ECO:0000256" key="1">
    <source>
        <dbReference type="SAM" id="Phobius"/>
    </source>
</evidence>
<name>A0ABQ7TNU2_PHRPL</name>
<accession>A0ABQ7TNU2</accession>
<dbReference type="EMBL" id="JAIPUX010000035">
    <property type="protein sequence ID" value="KAH0631455.1"/>
    <property type="molecule type" value="Genomic_DNA"/>
</dbReference>
<gene>
    <name evidence="2" type="ORF">JD844_005784</name>
</gene>
<comment type="caution">
    <text evidence="2">The sequence shown here is derived from an EMBL/GenBank/DDBJ whole genome shotgun (WGS) entry which is preliminary data.</text>
</comment>
<reference evidence="2 3" key="1">
    <citation type="journal article" date="2022" name="Gigascience">
        <title>A chromosome-level genome assembly and annotation of the desert horned lizard, Phrynosoma platyrhinos, provides insight into chromosomal rearrangements among reptiles.</title>
        <authorList>
            <person name="Koochekian N."/>
            <person name="Ascanio A."/>
            <person name="Farleigh K."/>
            <person name="Card D.C."/>
            <person name="Schield D.R."/>
            <person name="Castoe T.A."/>
            <person name="Jezkova T."/>
        </authorList>
    </citation>
    <scope>NUCLEOTIDE SEQUENCE [LARGE SCALE GENOMIC DNA]</scope>
    <source>
        <strain evidence="2">NK-2021</strain>
    </source>
</reference>
<protein>
    <submittedName>
        <fullName evidence="2">Uncharacterized protein</fullName>
    </submittedName>
</protein>
<evidence type="ECO:0000313" key="2">
    <source>
        <dbReference type="EMBL" id="KAH0631455.1"/>
    </source>
</evidence>
<organism evidence="2 3">
    <name type="scientific">Phrynosoma platyrhinos</name>
    <name type="common">Desert horned lizard</name>
    <dbReference type="NCBI Taxonomy" id="52577"/>
    <lineage>
        <taxon>Eukaryota</taxon>
        <taxon>Metazoa</taxon>
        <taxon>Chordata</taxon>
        <taxon>Craniata</taxon>
        <taxon>Vertebrata</taxon>
        <taxon>Euteleostomi</taxon>
        <taxon>Lepidosauria</taxon>
        <taxon>Squamata</taxon>
        <taxon>Bifurcata</taxon>
        <taxon>Unidentata</taxon>
        <taxon>Episquamata</taxon>
        <taxon>Toxicofera</taxon>
        <taxon>Iguania</taxon>
        <taxon>Phrynosomatidae</taxon>
        <taxon>Phrynosomatinae</taxon>
        <taxon>Phrynosoma</taxon>
    </lineage>
</organism>
<sequence>MWFQTMNSPSLRWETVAGFLVVIFFTSGHLTSLVYIRSCHSTCTIPQRQVFGPIDFSLQEGACCLGNYCNKKEDTDPVQNNHTPEAPNGSYDDGAVNHTTNFINVDTEDASPSVSEYDDDSDGDSIVGTAFPTLHPRAQGPIHGTGVILLLNPLLIALGLTLLGL</sequence>
<keyword evidence="1" id="KW-0472">Membrane</keyword>
<keyword evidence="1" id="KW-1133">Transmembrane helix</keyword>
<feature type="transmembrane region" description="Helical" evidence="1">
    <location>
        <begin position="142"/>
        <end position="163"/>
    </location>
</feature>
<keyword evidence="1" id="KW-0812">Transmembrane</keyword>